<comment type="similarity">
    <text evidence="2">Belongs to the major facilitator superfamily.</text>
</comment>
<proteinExistence type="inferred from homology"/>
<dbReference type="GO" id="GO:0012505">
    <property type="term" value="C:endomembrane system"/>
    <property type="evidence" value="ECO:0007669"/>
    <property type="project" value="UniProtKB-SubCell"/>
</dbReference>
<dbReference type="InterPro" id="IPR011701">
    <property type="entry name" value="MFS"/>
</dbReference>
<dbReference type="PANTHER" id="PTHR23514">
    <property type="entry name" value="BYPASS OF STOP CODON PROTEIN 6"/>
    <property type="match status" value="1"/>
</dbReference>
<dbReference type="Gene3D" id="1.20.1250.20">
    <property type="entry name" value="MFS general substrate transporter like domains"/>
    <property type="match status" value="2"/>
</dbReference>
<dbReference type="Proteomes" id="UP000218151">
    <property type="component" value="Unassembled WGS sequence"/>
</dbReference>
<comment type="caution">
    <text evidence="9">The sequence shown here is derived from an EMBL/GenBank/DDBJ whole genome shotgun (WGS) entry which is preliminary data.</text>
</comment>
<evidence type="ECO:0000313" key="10">
    <source>
        <dbReference type="Proteomes" id="UP000218151"/>
    </source>
</evidence>
<feature type="transmembrane region" description="Helical" evidence="7">
    <location>
        <begin position="48"/>
        <end position="70"/>
    </location>
</feature>
<dbReference type="GO" id="GO:0022857">
    <property type="term" value="F:transmembrane transporter activity"/>
    <property type="evidence" value="ECO:0007669"/>
    <property type="project" value="InterPro"/>
</dbReference>
<keyword evidence="6 7" id="KW-0472">Membrane</keyword>
<keyword evidence="3" id="KW-0813">Transport</keyword>
<comment type="subcellular location">
    <subcellularLocation>
        <location evidence="1">Endomembrane system</location>
        <topology evidence="1">Multi-pass membrane protein</topology>
    </subcellularLocation>
</comment>
<reference evidence="10" key="1">
    <citation type="submission" date="2017-09" db="EMBL/GenBank/DDBJ databases">
        <authorList>
            <person name="Feng G."/>
            <person name="Zhu H."/>
        </authorList>
    </citation>
    <scope>NUCLEOTIDE SEQUENCE [LARGE SCALE GENOMIC DNA]</scope>
    <source>
        <strain evidence="10">1PNM-20</strain>
    </source>
</reference>
<dbReference type="PANTHER" id="PTHR23514:SF3">
    <property type="entry name" value="BYPASS OF STOP CODON PROTEIN 6"/>
    <property type="match status" value="1"/>
</dbReference>
<feature type="transmembrane region" description="Helical" evidence="7">
    <location>
        <begin position="246"/>
        <end position="268"/>
    </location>
</feature>
<keyword evidence="4 7" id="KW-0812">Transmembrane</keyword>
<dbReference type="OrthoDB" id="9783757at2"/>
<dbReference type="InterPro" id="IPR020846">
    <property type="entry name" value="MFS_dom"/>
</dbReference>
<evidence type="ECO:0000256" key="5">
    <source>
        <dbReference type="ARBA" id="ARBA00022989"/>
    </source>
</evidence>
<dbReference type="Pfam" id="PF07690">
    <property type="entry name" value="MFS_1"/>
    <property type="match status" value="1"/>
</dbReference>
<evidence type="ECO:0000256" key="7">
    <source>
        <dbReference type="SAM" id="Phobius"/>
    </source>
</evidence>
<sequence>MTRTIRPGRLFVVSALALFTAGLAASLRAATASSVKAELLDPVAPLEAATLAASALGASFLGFALTLFLASTFLDFLTMRRGLTFAALAFVAGTALTLASATVGPDLRYPVLWSGMGLQGVGWGFTEATINPLVMALYPADKTGRMNILHAWWPAGIIAGGLSGLAITAAALPWELAIAVIALPALVFGAMAWREPFPATEHAQAGVPFADMLREVARRPTFLVWVATMFMTAATELAPGQWVDLALSRVVGMRGILLLVYVSALMFVARHFAGPLAHRLSAVGLLWVSSALAAVGLFALSRADSPVTAMVAATLWGAGVCFMWPTMIAAVSERYPRGGTFFVGLMGTAGALAISLVLPRLGAIYDRARTEALTGGADERTADVAAATQSFQAVALIPLVLLVVFAAIWLAERRRVSHPDRSAVDVA</sequence>
<dbReference type="GO" id="GO:0016020">
    <property type="term" value="C:membrane"/>
    <property type="evidence" value="ECO:0007669"/>
    <property type="project" value="TreeGrafter"/>
</dbReference>
<feature type="transmembrane region" description="Helical" evidence="7">
    <location>
        <begin position="82"/>
        <end position="101"/>
    </location>
</feature>
<dbReference type="PROSITE" id="PS50850">
    <property type="entry name" value="MFS"/>
    <property type="match status" value="1"/>
</dbReference>
<feature type="domain" description="Major facilitator superfamily (MFS) profile" evidence="8">
    <location>
        <begin position="10"/>
        <end position="413"/>
    </location>
</feature>
<feature type="transmembrane region" description="Helical" evidence="7">
    <location>
        <begin position="391"/>
        <end position="411"/>
    </location>
</feature>
<evidence type="ECO:0000256" key="1">
    <source>
        <dbReference type="ARBA" id="ARBA00004127"/>
    </source>
</evidence>
<feature type="transmembrane region" description="Helical" evidence="7">
    <location>
        <begin position="121"/>
        <end position="139"/>
    </location>
</feature>
<feature type="transmembrane region" description="Helical" evidence="7">
    <location>
        <begin position="338"/>
        <end position="358"/>
    </location>
</feature>
<evidence type="ECO:0000256" key="6">
    <source>
        <dbReference type="ARBA" id="ARBA00023136"/>
    </source>
</evidence>
<protein>
    <submittedName>
        <fullName evidence="9">MFS transporter</fullName>
    </submittedName>
</protein>
<name>A0A2A2SER2_9SPHN</name>
<dbReference type="SUPFAM" id="SSF103473">
    <property type="entry name" value="MFS general substrate transporter"/>
    <property type="match status" value="1"/>
</dbReference>
<feature type="transmembrane region" description="Helical" evidence="7">
    <location>
        <begin position="280"/>
        <end position="301"/>
    </location>
</feature>
<evidence type="ECO:0000256" key="3">
    <source>
        <dbReference type="ARBA" id="ARBA00022448"/>
    </source>
</evidence>
<feature type="transmembrane region" description="Helical" evidence="7">
    <location>
        <begin position="222"/>
        <end position="240"/>
    </location>
</feature>
<organism evidence="9 10">
    <name type="scientific">Sphingomonas lenta</name>
    <dbReference type="NCBI Taxonomy" id="1141887"/>
    <lineage>
        <taxon>Bacteria</taxon>
        <taxon>Pseudomonadati</taxon>
        <taxon>Pseudomonadota</taxon>
        <taxon>Alphaproteobacteria</taxon>
        <taxon>Sphingomonadales</taxon>
        <taxon>Sphingomonadaceae</taxon>
        <taxon>Sphingomonas</taxon>
    </lineage>
</organism>
<keyword evidence="5 7" id="KW-1133">Transmembrane helix</keyword>
<dbReference type="InterPro" id="IPR051788">
    <property type="entry name" value="MFS_Transporter"/>
</dbReference>
<evidence type="ECO:0000259" key="8">
    <source>
        <dbReference type="PROSITE" id="PS50850"/>
    </source>
</evidence>
<feature type="transmembrane region" description="Helical" evidence="7">
    <location>
        <begin position="176"/>
        <end position="193"/>
    </location>
</feature>
<evidence type="ECO:0000313" key="9">
    <source>
        <dbReference type="EMBL" id="PAX07747.1"/>
    </source>
</evidence>
<feature type="transmembrane region" description="Helical" evidence="7">
    <location>
        <begin position="307"/>
        <end position="331"/>
    </location>
</feature>
<gene>
    <name evidence="9" type="ORF">CKY28_08920</name>
</gene>
<evidence type="ECO:0000256" key="2">
    <source>
        <dbReference type="ARBA" id="ARBA00008335"/>
    </source>
</evidence>
<accession>A0A2A2SER2</accession>
<evidence type="ECO:0000256" key="4">
    <source>
        <dbReference type="ARBA" id="ARBA00022692"/>
    </source>
</evidence>
<dbReference type="RefSeq" id="WP_095997990.1">
    <property type="nucleotide sequence ID" value="NZ_NSLI01000003.1"/>
</dbReference>
<keyword evidence="10" id="KW-1185">Reference proteome</keyword>
<dbReference type="AlphaFoldDB" id="A0A2A2SER2"/>
<dbReference type="InterPro" id="IPR036259">
    <property type="entry name" value="MFS_trans_sf"/>
</dbReference>
<feature type="transmembrane region" description="Helical" evidence="7">
    <location>
        <begin position="151"/>
        <end position="170"/>
    </location>
</feature>
<dbReference type="EMBL" id="NSLI01000003">
    <property type="protein sequence ID" value="PAX07747.1"/>
    <property type="molecule type" value="Genomic_DNA"/>
</dbReference>